<protein>
    <submittedName>
        <fullName evidence="2">Uncharacterized protein</fullName>
    </submittedName>
</protein>
<keyword evidence="3" id="KW-1185">Reference proteome</keyword>
<evidence type="ECO:0000313" key="3">
    <source>
        <dbReference type="Proteomes" id="UP001412239"/>
    </source>
</evidence>
<proteinExistence type="predicted"/>
<organism evidence="2 3">
    <name type="scientific">Tuber aestivum</name>
    <name type="common">summer truffle</name>
    <dbReference type="NCBI Taxonomy" id="59557"/>
    <lineage>
        <taxon>Eukaryota</taxon>
        <taxon>Fungi</taxon>
        <taxon>Dikarya</taxon>
        <taxon>Ascomycota</taxon>
        <taxon>Pezizomycotina</taxon>
        <taxon>Pezizomycetes</taxon>
        <taxon>Pezizales</taxon>
        <taxon>Tuberaceae</taxon>
        <taxon>Tuber</taxon>
    </lineage>
</organism>
<dbReference type="EMBL" id="LN891071">
    <property type="protein sequence ID" value="CUS09743.1"/>
    <property type="molecule type" value="Genomic_DNA"/>
</dbReference>
<reference evidence="2" key="1">
    <citation type="submission" date="2015-10" db="EMBL/GenBank/DDBJ databases">
        <authorList>
            <person name="Regsiter A."/>
            <person name="william w."/>
        </authorList>
    </citation>
    <scope>NUCLEOTIDE SEQUENCE</scope>
    <source>
        <strain evidence="2">Montdore</strain>
    </source>
</reference>
<accession>A0A292PTE0</accession>
<gene>
    <name evidence="2" type="ORF">GSTUAT00006173001</name>
</gene>
<name>A0A292PTE0_9PEZI</name>
<evidence type="ECO:0000313" key="2">
    <source>
        <dbReference type="EMBL" id="CUS09743.1"/>
    </source>
</evidence>
<feature type="compositionally biased region" description="Pro residues" evidence="1">
    <location>
        <begin position="131"/>
        <end position="154"/>
    </location>
</feature>
<feature type="region of interest" description="Disordered" evidence="1">
    <location>
        <begin position="90"/>
        <end position="170"/>
    </location>
</feature>
<sequence length="170" mass="18522">MTPPMPTPPMPWNAETPIPPSSSEPKYLIHFFFNQPFQKFPPTAYQNVSWNLTKSATRYIAIHFLMLIPRTDIFGPAANCIGETVKGAGDLAGNHAKKADHKATGNTGCNQRPQFSPPHQDHPQQNQQNLGPPPPSSQGPPPQNQGSPVPPPQPNGGSPLNNKDNSNRPR</sequence>
<dbReference type="AlphaFoldDB" id="A0A292PTE0"/>
<dbReference type="Proteomes" id="UP001412239">
    <property type="component" value="Unassembled WGS sequence"/>
</dbReference>
<feature type="compositionally biased region" description="Polar residues" evidence="1">
    <location>
        <begin position="104"/>
        <end position="114"/>
    </location>
</feature>
<evidence type="ECO:0000256" key="1">
    <source>
        <dbReference type="SAM" id="MobiDB-lite"/>
    </source>
</evidence>